<dbReference type="GeneID" id="28960289"/>
<dbReference type="EMBL" id="DS231704">
    <property type="protein sequence ID" value="KNB06151.1"/>
    <property type="molecule type" value="Genomic_DNA"/>
</dbReference>
<comment type="cofactor">
    <cofactor evidence="1">
        <name>FAD</name>
        <dbReference type="ChEBI" id="CHEBI:57692"/>
    </cofactor>
</comment>
<keyword evidence="3" id="KW-0274">FAD</keyword>
<evidence type="ECO:0000313" key="8">
    <source>
        <dbReference type="Proteomes" id="UP000009097"/>
    </source>
</evidence>
<dbReference type="SUPFAM" id="SSF51905">
    <property type="entry name" value="FAD/NAD(P)-binding domain"/>
    <property type="match status" value="1"/>
</dbReference>
<dbReference type="PANTHER" id="PTHR47178">
    <property type="entry name" value="MONOOXYGENASE, FAD-BINDING"/>
    <property type="match status" value="1"/>
</dbReference>
<dbReference type="InterPro" id="IPR002938">
    <property type="entry name" value="FAD-bd"/>
</dbReference>
<evidence type="ECO:0000256" key="2">
    <source>
        <dbReference type="ARBA" id="ARBA00022630"/>
    </source>
</evidence>
<dbReference type="KEGG" id="fox:FOXG_19583"/>
<name>A0A0J9V5N7_FUSO4</name>
<dbReference type="Proteomes" id="UP000009097">
    <property type="component" value="Unassembled WGS sequence"/>
</dbReference>
<evidence type="ECO:0000259" key="6">
    <source>
        <dbReference type="Pfam" id="PF01494"/>
    </source>
</evidence>
<dbReference type="PRINTS" id="PR00420">
    <property type="entry name" value="RNGMNOXGNASE"/>
</dbReference>
<evidence type="ECO:0000256" key="5">
    <source>
        <dbReference type="ARBA" id="ARBA00023033"/>
    </source>
</evidence>
<gene>
    <name evidence="7" type="ORF">FOXG_19583</name>
</gene>
<evidence type="ECO:0000256" key="1">
    <source>
        <dbReference type="ARBA" id="ARBA00001974"/>
    </source>
</evidence>
<dbReference type="AlphaFoldDB" id="A0A0J9V5N7"/>
<evidence type="ECO:0000313" key="7">
    <source>
        <dbReference type="EMBL" id="KNB06151.1"/>
    </source>
</evidence>
<dbReference type="OrthoDB" id="655030at2759"/>
<reference evidence="7" key="1">
    <citation type="submission" date="2007-04" db="EMBL/GenBank/DDBJ databases">
        <authorList>
            <consortium name="The Broad Institute Genome Sequencing Platform"/>
            <person name="Birren B."/>
            <person name="Lander E."/>
            <person name="Galagan J."/>
            <person name="Nusbaum C."/>
            <person name="Devon K."/>
            <person name="Ma L.-J."/>
            <person name="Jaffe D."/>
            <person name="Butler J."/>
            <person name="Alvarez P."/>
            <person name="Gnerre S."/>
            <person name="Grabherr M."/>
            <person name="Kleber M."/>
            <person name="Mauceli E."/>
            <person name="Brockman W."/>
            <person name="MacCallum I.A."/>
            <person name="Young S."/>
            <person name="LaButti K."/>
            <person name="DeCaprio D."/>
            <person name="Crawford M."/>
            <person name="Koehrsen M."/>
            <person name="Engels R."/>
            <person name="Montgomery P."/>
            <person name="Pearson M."/>
            <person name="Howarth C."/>
            <person name="Larson L."/>
            <person name="White J."/>
            <person name="O'Leary S."/>
            <person name="Kodira C."/>
            <person name="Zeng Q."/>
            <person name="Yandava C."/>
            <person name="Alvarado L."/>
            <person name="Kistler C."/>
            <person name="Shim W.-B."/>
            <person name="Kang S."/>
            <person name="Woloshuk C."/>
        </authorList>
    </citation>
    <scope>NUCLEOTIDE SEQUENCE</scope>
    <source>
        <strain evidence="7">4287</strain>
    </source>
</reference>
<sequence>MSNFNIIVVGGGLAGPLLASGLLQKGIKVNLYERLQEDAKRDGYTIRVAQPCLQAFEDCLSAEEFGKIKRRMGHFEDNQDTTPIWYDHKMNPLLNMSRFSTKYHGSSPMDRVVLRDTIMEAPLSKGIVHHRKSFSRYEIIKTESGHEKVRVWFLDGTSVDGDILIAADGSHSKINKQVGLNHIKQLDAISFITKVKLSKEMSAKLPACCLVAPILAFSHRKTYFAVGKWQYIYLGLLAIKTNNIKAYLPMARQGKADKKEDDENLDFDNQTASFTFNMSLPTGDCPPDILERDTEQQWQFLSEAIINWHQDYRQIIEVVRGQELYIFRPRAAVRPSLDWRRKVRSPQEPLRGHPRVWLMGDAMHAMMPNRGMGGNQAMLDAKVMLPFLERLNYLAKSTGSVSEDAIGTACAEYEREMIPRTFEWVEASGGTNPIPFDTYSLFGWISVWYLIFAFKVKDKWNALFRKS</sequence>
<dbReference type="GO" id="GO:0004497">
    <property type="term" value="F:monooxygenase activity"/>
    <property type="evidence" value="ECO:0007669"/>
    <property type="project" value="UniProtKB-KW"/>
</dbReference>
<feature type="domain" description="FAD-binding" evidence="6">
    <location>
        <begin position="5"/>
        <end position="189"/>
    </location>
</feature>
<keyword evidence="4" id="KW-0560">Oxidoreductase</keyword>
<reference evidence="7" key="2">
    <citation type="journal article" date="2010" name="Nature">
        <title>Comparative genomics reveals mobile pathogenicity chromosomes in Fusarium.</title>
        <authorList>
            <person name="Ma L.J."/>
            <person name="van der Does H.C."/>
            <person name="Borkovich K.A."/>
            <person name="Coleman J.J."/>
            <person name="Daboussi M.J."/>
            <person name="Di Pietro A."/>
            <person name="Dufresne M."/>
            <person name="Freitag M."/>
            <person name="Grabherr M."/>
            <person name="Henrissat B."/>
            <person name="Houterman P.M."/>
            <person name="Kang S."/>
            <person name="Shim W.B."/>
            <person name="Woloshuk C."/>
            <person name="Xie X."/>
            <person name="Xu J.R."/>
            <person name="Antoniw J."/>
            <person name="Baker S.E."/>
            <person name="Bluhm B.H."/>
            <person name="Breakspear A."/>
            <person name="Brown D.W."/>
            <person name="Butchko R.A."/>
            <person name="Chapman S."/>
            <person name="Coulson R."/>
            <person name="Coutinho P.M."/>
            <person name="Danchin E.G."/>
            <person name="Diener A."/>
            <person name="Gale L.R."/>
            <person name="Gardiner D.M."/>
            <person name="Goff S."/>
            <person name="Hammond-Kosack K.E."/>
            <person name="Hilburn K."/>
            <person name="Hua-Van A."/>
            <person name="Jonkers W."/>
            <person name="Kazan K."/>
            <person name="Kodira C.D."/>
            <person name="Koehrsen M."/>
            <person name="Kumar L."/>
            <person name="Lee Y.H."/>
            <person name="Li L."/>
            <person name="Manners J.M."/>
            <person name="Miranda-Saavedra D."/>
            <person name="Mukherjee M."/>
            <person name="Park G."/>
            <person name="Park J."/>
            <person name="Park S.Y."/>
            <person name="Proctor R.H."/>
            <person name="Regev A."/>
            <person name="Ruiz-Roldan M.C."/>
            <person name="Sain D."/>
            <person name="Sakthikumar S."/>
            <person name="Sykes S."/>
            <person name="Schwartz D.C."/>
            <person name="Turgeon B.G."/>
            <person name="Wapinski I."/>
            <person name="Yoder O."/>
            <person name="Young S."/>
            <person name="Zeng Q."/>
            <person name="Zhou S."/>
            <person name="Galagan J."/>
            <person name="Cuomo C.A."/>
            <person name="Kistler H.C."/>
            <person name="Rep M."/>
        </authorList>
    </citation>
    <scope>NUCLEOTIDE SEQUENCE [LARGE SCALE GENOMIC DNA]</scope>
    <source>
        <strain evidence="7">4287</strain>
    </source>
</reference>
<dbReference type="PANTHER" id="PTHR47178:SF6">
    <property type="entry name" value="FAD-BINDING DOMAIN-CONTAINING PROTEIN"/>
    <property type="match status" value="1"/>
</dbReference>
<keyword evidence="5" id="KW-0503">Monooxygenase</keyword>
<dbReference type="Pfam" id="PF01494">
    <property type="entry name" value="FAD_binding_3"/>
    <property type="match status" value="2"/>
</dbReference>
<protein>
    <recommendedName>
        <fullName evidence="6">FAD-binding domain-containing protein</fullName>
    </recommendedName>
</protein>
<evidence type="ECO:0000256" key="4">
    <source>
        <dbReference type="ARBA" id="ARBA00023002"/>
    </source>
</evidence>
<accession>A0A0J9V5N7</accession>
<proteinExistence type="predicted"/>
<evidence type="ECO:0000256" key="3">
    <source>
        <dbReference type="ARBA" id="ARBA00022827"/>
    </source>
</evidence>
<feature type="domain" description="FAD-binding" evidence="6">
    <location>
        <begin position="355"/>
        <end position="382"/>
    </location>
</feature>
<keyword evidence="2" id="KW-0285">Flavoprotein</keyword>
<dbReference type="VEuPathDB" id="FungiDB:FOXG_19583"/>
<dbReference type="GO" id="GO:0071949">
    <property type="term" value="F:FAD binding"/>
    <property type="evidence" value="ECO:0007669"/>
    <property type="project" value="InterPro"/>
</dbReference>
<dbReference type="RefSeq" id="XP_018244196.1">
    <property type="nucleotide sequence ID" value="XM_018399827.1"/>
</dbReference>
<dbReference type="Gene3D" id="3.50.50.60">
    <property type="entry name" value="FAD/NAD(P)-binding domain"/>
    <property type="match status" value="1"/>
</dbReference>
<dbReference type="InterPro" id="IPR036188">
    <property type="entry name" value="FAD/NAD-bd_sf"/>
</dbReference>
<organism evidence="7 8">
    <name type="scientific">Fusarium oxysporum f. sp. lycopersici (strain 4287 / CBS 123668 / FGSC 9935 / NRRL 34936)</name>
    <name type="common">Fusarium vascular wilt of tomato</name>
    <dbReference type="NCBI Taxonomy" id="426428"/>
    <lineage>
        <taxon>Eukaryota</taxon>
        <taxon>Fungi</taxon>
        <taxon>Dikarya</taxon>
        <taxon>Ascomycota</taxon>
        <taxon>Pezizomycotina</taxon>
        <taxon>Sordariomycetes</taxon>
        <taxon>Hypocreomycetidae</taxon>
        <taxon>Hypocreales</taxon>
        <taxon>Nectriaceae</taxon>
        <taxon>Fusarium</taxon>
        <taxon>Fusarium oxysporum species complex</taxon>
    </lineage>
</organism>